<reference evidence="1 2" key="1">
    <citation type="submission" date="2019-08" db="EMBL/GenBank/DDBJ databases">
        <title>Draft genome sequences of two oriental melons (Cucumis melo L. var makuwa).</title>
        <authorList>
            <person name="Kwon S.-Y."/>
        </authorList>
    </citation>
    <scope>NUCLEOTIDE SEQUENCE [LARGE SCALE GENOMIC DNA]</scope>
    <source>
        <strain evidence="2">cv. Chang Bougi</strain>
        <tissue evidence="1">Leaf</tissue>
    </source>
</reference>
<accession>A0A5D3CEB2</accession>
<dbReference type="AlphaFoldDB" id="A0A5D3CEB2"/>
<protein>
    <submittedName>
        <fullName evidence="1">Putative nuclease HARBI1</fullName>
    </submittedName>
</protein>
<organism evidence="1 2">
    <name type="scientific">Cucumis melo var. makuwa</name>
    <name type="common">Oriental melon</name>
    <dbReference type="NCBI Taxonomy" id="1194695"/>
    <lineage>
        <taxon>Eukaryota</taxon>
        <taxon>Viridiplantae</taxon>
        <taxon>Streptophyta</taxon>
        <taxon>Embryophyta</taxon>
        <taxon>Tracheophyta</taxon>
        <taxon>Spermatophyta</taxon>
        <taxon>Magnoliopsida</taxon>
        <taxon>eudicotyledons</taxon>
        <taxon>Gunneridae</taxon>
        <taxon>Pentapetalae</taxon>
        <taxon>rosids</taxon>
        <taxon>fabids</taxon>
        <taxon>Cucurbitales</taxon>
        <taxon>Cucurbitaceae</taxon>
        <taxon>Benincaseae</taxon>
        <taxon>Cucumis</taxon>
    </lineage>
</organism>
<name>A0A5D3CEB2_CUCMM</name>
<evidence type="ECO:0000313" key="2">
    <source>
        <dbReference type="Proteomes" id="UP000321947"/>
    </source>
</evidence>
<gene>
    <name evidence="1" type="ORF">E5676_scaffold118G00500</name>
</gene>
<dbReference type="EMBL" id="SSTD01012495">
    <property type="protein sequence ID" value="TYK08696.1"/>
    <property type="molecule type" value="Genomic_DNA"/>
</dbReference>
<proteinExistence type="predicted"/>
<comment type="caution">
    <text evidence="1">The sequence shown here is derived from an EMBL/GenBank/DDBJ whole genome shotgun (WGS) entry which is preliminary data.</text>
</comment>
<dbReference type="Proteomes" id="UP000321947">
    <property type="component" value="Unassembled WGS sequence"/>
</dbReference>
<evidence type="ECO:0000313" key="1">
    <source>
        <dbReference type="EMBL" id="TYK08696.1"/>
    </source>
</evidence>
<sequence>MSLDLEGQRYHLQEWRRAGNAPSTTFFNMKDSFALNFIERAFDMFKNQWKLLREKSYYLVEVQTRTTLAYCLLYSLIHREMTNADISEDVDEGDSTYATTAEMWVSSCSGFGWNDELKCIMAHYMHLRMHNVDDMKAFLDIPNDMKLDYCTTILQNNA</sequence>